<reference evidence="2 3" key="1">
    <citation type="submission" date="2021-11" db="EMBL/GenBank/DDBJ databases">
        <title>Black yeast isolated from Biological Soil Crust.</title>
        <authorList>
            <person name="Kurbessoian T."/>
        </authorList>
    </citation>
    <scope>NUCLEOTIDE SEQUENCE [LARGE SCALE GENOMIC DNA]</scope>
    <source>
        <strain evidence="2 3">CCFEE 5522</strain>
    </source>
</reference>
<dbReference type="Proteomes" id="UP001324427">
    <property type="component" value="Unassembled WGS sequence"/>
</dbReference>
<evidence type="ECO:0000313" key="3">
    <source>
        <dbReference type="Proteomes" id="UP001324427"/>
    </source>
</evidence>
<evidence type="ECO:0000313" key="2">
    <source>
        <dbReference type="EMBL" id="KAK4541826.1"/>
    </source>
</evidence>
<name>A0AAV9JA63_9PEZI</name>
<organism evidence="2 3">
    <name type="scientific">Oleoguttula mirabilis</name>
    <dbReference type="NCBI Taxonomy" id="1507867"/>
    <lineage>
        <taxon>Eukaryota</taxon>
        <taxon>Fungi</taxon>
        <taxon>Dikarya</taxon>
        <taxon>Ascomycota</taxon>
        <taxon>Pezizomycotina</taxon>
        <taxon>Dothideomycetes</taxon>
        <taxon>Dothideomycetidae</taxon>
        <taxon>Mycosphaerellales</taxon>
        <taxon>Teratosphaeriaceae</taxon>
        <taxon>Oleoguttula</taxon>
    </lineage>
</organism>
<sequence>MACSTGSHPYTFQKPSAMATRTLVSDTKPAETASASSNDLDAHGKPVLTRKTTDNYEQAAAAAAKAGTGTGPGQTVGLGAVSGTDRPGGLDRQQSWSMSDAKRQHHEQLLGGQPNAQGYASTQK</sequence>
<evidence type="ECO:0008006" key="4">
    <source>
        <dbReference type="Google" id="ProtNLM"/>
    </source>
</evidence>
<accession>A0AAV9JA63</accession>
<feature type="region of interest" description="Disordered" evidence="1">
    <location>
        <begin position="1"/>
        <end position="124"/>
    </location>
</feature>
<proteinExistence type="predicted"/>
<keyword evidence="3" id="KW-1185">Reference proteome</keyword>
<comment type="caution">
    <text evidence="2">The sequence shown here is derived from an EMBL/GenBank/DDBJ whole genome shotgun (WGS) entry which is preliminary data.</text>
</comment>
<gene>
    <name evidence="2" type="ORF">LTR36_007358</name>
</gene>
<protein>
    <recommendedName>
        <fullName evidence="4">SMP domain-containing protein</fullName>
    </recommendedName>
</protein>
<evidence type="ECO:0000256" key="1">
    <source>
        <dbReference type="SAM" id="MobiDB-lite"/>
    </source>
</evidence>
<dbReference type="EMBL" id="JAVFHQ010000048">
    <property type="protein sequence ID" value="KAK4541826.1"/>
    <property type="molecule type" value="Genomic_DNA"/>
</dbReference>
<feature type="compositionally biased region" description="Polar residues" evidence="1">
    <location>
        <begin position="114"/>
        <end position="124"/>
    </location>
</feature>
<dbReference type="AlphaFoldDB" id="A0AAV9JA63"/>
<feature type="compositionally biased region" description="Polar residues" evidence="1">
    <location>
        <begin position="1"/>
        <end position="14"/>
    </location>
</feature>